<dbReference type="Pfam" id="PF00172">
    <property type="entry name" value="Zn_clus"/>
    <property type="match status" value="1"/>
</dbReference>
<keyword evidence="4" id="KW-0238">DNA-binding</keyword>
<evidence type="ECO:0000256" key="4">
    <source>
        <dbReference type="ARBA" id="ARBA00023125"/>
    </source>
</evidence>
<evidence type="ECO:0000256" key="5">
    <source>
        <dbReference type="ARBA" id="ARBA00023163"/>
    </source>
</evidence>
<organism evidence="9">
    <name type="scientific">Cyberlindnera fabianii</name>
    <name type="common">Yeast</name>
    <name type="synonym">Hansenula fabianii</name>
    <dbReference type="NCBI Taxonomy" id="36022"/>
    <lineage>
        <taxon>Eukaryota</taxon>
        <taxon>Fungi</taxon>
        <taxon>Dikarya</taxon>
        <taxon>Ascomycota</taxon>
        <taxon>Saccharomycotina</taxon>
        <taxon>Saccharomycetes</taxon>
        <taxon>Phaffomycetales</taxon>
        <taxon>Phaffomycetaceae</taxon>
        <taxon>Cyberlindnera</taxon>
    </lineage>
</organism>
<keyword evidence="3" id="KW-0805">Transcription regulation</keyword>
<feature type="transmembrane region" description="Helical" evidence="7">
    <location>
        <begin position="587"/>
        <end position="606"/>
    </location>
</feature>
<keyword evidence="1" id="KW-0479">Metal-binding</keyword>
<dbReference type="CDD" id="cd12148">
    <property type="entry name" value="fungal_TF_MHR"/>
    <property type="match status" value="1"/>
</dbReference>
<dbReference type="AlphaFoldDB" id="A0A061APT6"/>
<keyword evidence="7" id="KW-1133">Transmembrane helix</keyword>
<accession>A0A061APT6</accession>
<evidence type="ECO:0000256" key="1">
    <source>
        <dbReference type="ARBA" id="ARBA00022723"/>
    </source>
</evidence>
<reference evidence="9" key="1">
    <citation type="journal article" date="2014" name="Genome Announc.">
        <title>Genome sequence of the yeast Cyberlindnera fabianii (Hansenula fabianii).</title>
        <authorList>
            <person name="Freel K.C."/>
            <person name="Sarilar V."/>
            <person name="Neuveglise C."/>
            <person name="Devillers H."/>
            <person name="Friedrich A."/>
            <person name="Schacherer J."/>
        </authorList>
    </citation>
    <scope>NUCLEOTIDE SEQUENCE</scope>
    <source>
        <strain evidence="9">YJS4271</strain>
    </source>
</reference>
<protein>
    <submittedName>
        <fullName evidence="9">CYFA0S03e05490g1_1</fullName>
    </submittedName>
</protein>
<evidence type="ECO:0000256" key="7">
    <source>
        <dbReference type="SAM" id="Phobius"/>
    </source>
</evidence>
<dbReference type="GO" id="GO:0001228">
    <property type="term" value="F:DNA-binding transcription activator activity, RNA polymerase II-specific"/>
    <property type="evidence" value="ECO:0007669"/>
    <property type="project" value="TreeGrafter"/>
</dbReference>
<dbReference type="InterPro" id="IPR036864">
    <property type="entry name" value="Zn2-C6_fun-type_DNA-bd_sf"/>
</dbReference>
<dbReference type="EMBL" id="LK052888">
    <property type="protein sequence ID" value="CDR39629.1"/>
    <property type="molecule type" value="Genomic_DNA"/>
</dbReference>
<dbReference type="PANTHER" id="PTHR31944:SF131">
    <property type="entry name" value="HEME-RESPONSIVE ZINC FINGER TRANSCRIPTION FACTOR HAP1"/>
    <property type="match status" value="1"/>
</dbReference>
<evidence type="ECO:0000259" key="8">
    <source>
        <dbReference type="PROSITE" id="PS50048"/>
    </source>
</evidence>
<evidence type="ECO:0000256" key="3">
    <source>
        <dbReference type="ARBA" id="ARBA00023015"/>
    </source>
</evidence>
<dbReference type="InterPro" id="IPR051430">
    <property type="entry name" value="Fungal_TF_Env_Response"/>
</dbReference>
<dbReference type="GO" id="GO:0000978">
    <property type="term" value="F:RNA polymerase II cis-regulatory region sequence-specific DNA binding"/>
    <property type="evidence" value="ECO:0007669"/>
    <property type="project" value="TreeGrafter"/>
</dbReference>
<feature type="transmembrane region" description="Helical" evidence="7">
    <location>
        <begin position="525"/>
        <end position="542"/>
    </location>
</feature>
<gene>
    <name evidence="9" type="ORF">CYFA0S_03e05490g</name>
</gene>
<keyword evidence="7" id="KW-0472">Membrane</keyword>
<dbReference type="VEuPathDB" id="FungiDB:BON22_5113"/>
<proteinExistence type="predicted"/>
<dbReference type="OrthoDB" id="3980493at2759"/>
<dbReference type="SMART" id="SM00066">
    <property type="entry name" value="GAL4"/>
    <property type="match status" value="1"/>
</dbReference>
<keyword evidence="6" id="KW-0539">Nucleus</keyword>
<dbReference type="Gene3D" id="4.10.240.10">
    <property type="entry name" value="Zn(2)-C6 fungal-type DNA-binding domain"/>
    <property type="match status" value="1"/>
</dbReference>
<sequence>MAVENKEIVDSKGTACIGCRLRRKRCDKKHPICTGCSDLQIPRELCIYRKMGLASKDSKATLAKEVKKNRELKDDKERTMALYNYNKRTSGSPQDYFYLKDTRREGAYKMFQLNPEKNPLLCTVMTAPQTSAYLGSISVAAITEAEPQMKLLLQQIHRVIMKEKIIYEKRVAEEAKYPEKEIVVATFNEHCRAFLVGIKDIDGDQSILELIGDIEQNFPSQQTCEYALQLFFRQNSHRWTMFPYVDEASFREKFDQIVKFDQQGRVSFHIALPQQSERIVFIAWVLAILALASFCFGQSRNDVEKMDFVLFAKYSSALTRVDIVGKRIRLGEQAIGFEFIAVNFALLLLEKYTASAGFMDSLDKICEATLSIRLLITMAMSINLHKDPDRFYPNATAGEKRSLKTLWYTLVMYETFESMDIGFIPKFEPACFRRDDSCYNGLIECLHTLHSVLFNYNMIDDMGKVDDLIEFLEGNLIKRLKSVLKDEFKPMAVDIEVLQNYDLDDISIEHLEEYHMIMQRLGMRYLILTTILAFYHICYKRLEQIGEGQSQKCRRFRMLGWKYALTIETLFGEMWVGLKRAGNHKNYFSFFPVACILVMAPILRFAQRRVTLFATSRFLGMLNVDDQLIVNYVLYGNDQQDDATSKLLEASGEVNKMFKIGDFDDLDVDDDYELLLKKFGELNSVRFLVVSLCKVMSDTLACMHSAKTTFNFMKLSKIFHVLLLRLCSFLLNYTVQDSDNSGPEDYEQNGVVRVNKGEGTPTIDTGSPHAMNTEEKKFDFKSFFTNGHDVTVDEDEIFELFNMTSKTKYTW</sequence>
<dbReference type="PhylomeDB" id="A0A061APT6"/>
<evidence type="ECO:0000313" key="9">
    <source>
        <dbReference type="EMBL" id="CDR39629.1"/>
    </source>
</evidence>
<keyword evidence="5" id="KW-0804">Transcription</keyword>
<dbReference type="SUPFAM" id="SSF57701">
    <property type="entry name" value="Zn2/Cys6 DNA-binding domain"/>
    <property type="match status" value="1"/>
</dbReference>
<dbReference type="GO" id="GO:0005634">
    <property type="term" value="C:nucleus"/>
    <property type="evidence" value="ECO:0007669"/>
    <property type="project" value="TreeGrafter"/>
</dbReference>
<dbReference type="InterPro" id="IPR001138">
    <property type="entry name" value="Zn2Cys6_DnaBD"/>
</dbReference>
<dbReference type="GO" id="GO:0008270">
    <property type="term" value="F:zinc ion binding"/>
    <property type="evidence" value="ECO:0007669"/>
    <property type="project" value="InterPro"/>
</dbReference>
<dbReference type="PROSITE" id="PS50048">
    <property type="entry name" value="ZN2_CY6_FUNGAL_2"/>
    <property type="match status" value="1"/>
</dbReference>
<dbReference type="PANTHER" id="PTHR31944">
    <property type="entry name" value="HEME-RESPONSIVE ZINC FINGER TRANSCRIPTION FACTOR HAP1"/>
    <property type="match status" value="1"/>
</dbReference>
<keyword evidence="2" id="KW-0862">Zinc</keyword>
<name>A0A061APT6_CYBFA</name>
<feature type="domain" description="Zn(2)-C6 fungal-type" evidence="8">
    <location>
        <begin position="15"/>
        <end position="48"/>
    </location>
</feature>
<evidence type="ECO:0000256" key="2">
    <source>
        <dbReference type="ARBA" id="ARBA00022833"/>
    </source>
</evidence>
<keyword evidence="7" id="KW-0812">Transmembrane</keyword>
<dbReference type="CDD" id="cd00067">
    <property type="entry name" value="GAL4"/>
    <property type="match status" value="1"/>
</dbReference>
<evidence type="ECO:0000256" key="6">
    <source>
        <dbReference type="ARBA" id="ARBA00023242"/>
    </source>
</evidence>